<feature type="region of interest" description="Disordered" evidence="1">
    <location>
        <begin position="1"/>
        <end position="24"/>
    </location>
</feature>
<feature type="compositionally biased region" description="Polar residues" evidence="1">
    <location>
        <begin position="1"/>
        <end position="15"/>
    </location>
</feature>
<name>Q8GAJ4_PAENI</name>
<dbReference type="AlphaFoldDB" id="Q8GAJ4"/>
<reference evidence="2" key="2">
    <citation type="journal article" date="2013" name="J. Mol. Evol.">
        <title>pAO1 of Arthrobacter nicotinovorans and the spread of catabolic traits by horizontal gene transfer in gram-positive soil bacteria.</title>
        <authorList>
            <person name="Mihasan M."/>
            <person name="Brandsch R."/>
        </authorList>
    </citation>
    <scope>NUCLEOTIDE SEQUENCE [LARGE SCALE GENOMIC DNA]</scope>
    <source>
        <strain evidence="2">ATCC 49919</strain>
        <plasmid evidence="2">pAO1</plasmid>
    </source>
</reference>
<evidence type="ECO:0000256" key="1">
    <source>
        <dbReference type="SAM" id="MobiDB-lite"/>
    </source>
</evidence>
<geneLocation type="plasmid" evidence="2">
    <name>pAO1</name>
</geneLocation>
<reference evidence="2" key="1">
    <citation type="journal article" date="2003" name="J. Bacteriol.">
        <title>Sequence of the 165-kilobase catabolic plasmid pAO1 from Arthrobacter nicotinovorans and identification of a pAO1-dependent nicotine uptake system.</title>
        <authorList>
            <person name="Igloi G.L."/>
            <person name="Brandsch R."/>
        </authorList>
    </citation>
    <scope>NUCLEOTIDE SEQUENCE [LARGE SCALE GENOMIC DNA]</scope>
    <source>
        <strain evidence="2">ATCC 49919</strain>
        <plasmid evidence="2">pAO1</plasmid>
    </source>
</reference>
<dbReference type="EMBL" id="AJ507836">
    <property type="protein sequence ID" value="CAD47910.1"/>
    <property type="molecule type" value="Genomic_DNA"/>
</dbReference>
<evidence type="ECO:0008006" key="3">
    <source>
        <dbReference type="Google" id="ProtNLM"/>
    </source>
</evidence>
<organism evidence="2">
    <name type="scientific">Paenarthrobacter nicotinovorans</name>
    <name type="common">Arthrobacter nicotinovorans</name>
    <dbReference type="NCBI Taxonomy" id="29320"/>
    <lineage>
        <taxon>Bacteria</taxon>
        <taxon>Bacillati</taxon>
        <taxon>Actinomycetota</taxon>
        <taxon>Actinomycetes</taxon>
        <taxon>Micrococcales</taxon>
        <taxon>Micrococcaceae</taxon>
        <taxon>Paenarthrobacter</taxon>
    </lineage>
</organism>
<proteinExistence type="predicted"/>
<sequence length="72" mass="7952">MPPSCTSRTHPPTQNRRPEAHQPDGLKIMQTQVGHSYASTTGLYTSVSSDFKQKTVQQMIARRIANLEDPGA</sequence>
<protein>
    <recommendedName>
        <fullName evidence="3">Integrase</fullName>
    </recommendedName>
</protein>
<evidence type="ECO:0000313" key="2">
    <source>
        <dbReference type="EMBL" id="CAD47910.1"/>
    </source>
</evidence>
<keyword evidence="2" id="KW-0614">Plasmid</keyword>
<accession>Q8GAJ4</accession>